<feature type="domain" description="mRNA-decapping enzyme C-terminal" evidence="7">
    <location>
        <begin position="353"/>
        <end position="388"/>
    </location>
</feature>
<gene>
    <name evidence="8" type="ORF">CHIRRI_LOCUS9127</name>
</gene>
<dbReference type="GO" id="GO:0008047">
    <property type="term" value="F:enzyme activator activity"/>
    <property type="evidence" value="ECO:0007669"/>
    <property type="project" value="InterPro"/>
</dbReference>
<dbReference type="PANTHER" id="PTHR16290">
    <property type="entry name" value="TRANSCRIPTION FACTOR SMIF DECAPPING ENZYME DCP1"/>
    <property type="match status" value="1"/>
</dbReference>
<reference evidence="8" key="1">
    <citation type="submission" date="2022-01" db="EMBL/GenBank/DDBJ databases">
        <authorList>
            <person name="King R."/>
        </authorList>
    </citation>
    <scope>NUCLEOTIDE SEQUENCE</scope>
</reference>
<dbReference type="Proteomes" id="UP001153620">
    <property type="component" value="Chromosome 2"/>
</dbReference>
<dbReference type="SUPFAM" id="SSF50729">
    <property type="entry name" value="PH domain-like"/>
    <property type="match status" value="1"/>
</dbReference>
<keyword evidence="5" id="KW-0866">Nonsense-mediated mRNA decay</keyword>
<evidence type="ECO:0000256" key="6">
    <source>
        <dbReference type="SAM" id="MobiDB-lite"/>
    </source>
</evidence>
<keyword evidence="4" id="KW-0507">mRNA processing</keyword>
<dbReference type="GO" id="GO:0006397">
    <property type="term" value="P:mRNA processing"/>
    <property type="evidence" value="ECO:0007669"/>
    <property type="project" value="UniProtKB-KW"/>
</dbReference>
<accession>A0A9N9RW48</accession>
<proteinExistence type="inferred from homology"/>
<evidence type="ECO:0000313" key="9">
    <source>
        <dbReference type="Proteomes" id="UP001153620"/>
    </source>
</evidence>
<dbReference type="AlphaFoldDB" id="A0A9N9RW48"/>
<dbReference type="GO" id="GO:0000932">
    <property type="term" value="C:P-body"/>
    <property type="evidence" value="ECO:0007669"/>
    <property type="project" value="TreeGrafter"/>
</dbReference>
<name>A0A9N9RW48_9DIPT</name>
<evidence type="ECO:0000259" key="7">
    <source>
        <dbReference type="Pfam" id="PF16741"/>
    </source>
</evidence>
<feature type="compositionally biased region" description="Basic and acidic residues" evidence="6">
    <location>
        <begin position="135"/>
        <end position="145"/>
    </location>
</feature>
<comment type="similarity">
    <text evidence="2">Belongs to the DCP1 family.</text>
</comment>
<dbReference type="GO" id="GO:0003729">
    <property type="term" value="F:mRNA binding"/>
    <property type="evidence" value="ECO:0007669"/>
    <property type="project" value="TreeGrafter"/>
</dbReference>
<dbReference type="InterPro" id="IPR011993">
    <property type="entry name" value="PH-like_dom_sf"/>
</dbReference>
<evidence type="ECO:0000256" key="3">
    <source>
        <dbReference type="ARBA" id="ARBA00022490"/>
    </source>
</evidence>
<dbReference type="PANTHER" id="PTHR16290:SF0">
    <property type="entry name" value="DECAPPING PROTEIN 1, ISOFORM A"/>
    <property type="match status" value="1"/>
</dbReference>
<dbReference type="Gene3D" id="2.30.29.30">
    <property type="entry name" value="Pleckstrin-homology domain (PH domain)/Phosphotyrosine-binding domain (PTB)"/>
    <property type="match status" value="1"/>
</dbReference>
<dbReference type="GO" id="GO:0000290">
    <property type="term" value="P:deadenylation-dependent decapping of nuclear-transcribed mRNA"/>
    <property type="evidence" value="ECO:0007669"/>
    <property type="project" value="InterPro"/>
</dbReference>
<sequence>MEESAKLRMNLVALQKVDPYAKEIVDSCPHVAYYKYISNEWHKTEIEGSFFIYSRVAEPFQSIFINNRLSTTSLVEPINKNIELQSNPPFLLYRNHKSAISGFWFYCKEDCVRIYGVLDKLTKKPCQSEQQQQQEKAEETTENRRRQQQQSQSQQNGTNSEIKRDVDIFSMLSKAQAEFTSCGSTPVVNVEQKFTEMNINKAHQPLLKQMSNVMPDITSPNVVSFFAAAQQPPNGMIQVIDSKQGAPQYLGPSNCIPITQPPMTVDQLEKQHHQNLLNNLLQPSGNEPMNLLQQQHHHHQQQQTPGMSSNIQASKPTLITPVMFQASNIEDKAIMNAQQLNNVQGMSNNIRLEPLTQNQLMQALNYLLENDPEFIRKIHEAYVKSFNKIITL</sequence>
<feature type="region of interest" description="Disordered" evidence="6">
    <location>
        <begin position="126"/>
        <end position="162"/>
    </location>
</feature>
<feature type="compositionally biased region" description="Low complexity" evidence="6">
    <location>
        <begin position="148"/>
        <end position="160"/>
    </location>
</feature>
<comment type="subcellular location">
    <subcellularLocation>
        <location evidence="1">Cytoplasm</location>
    </subcellularLocation>
</comment>
<dbReference type="CDD" id="cd09804">
    <property type="entry name" value="Dcp1"/>
    <property type="match status" value="1"/>
</dbReference>
<keyword evidence="3" id="KW-0963">Cytoplasm</keyword>
<dbReference type="InterPro" id="IPR010334">
    <property type="entry name" value="Dcp1"/>
</dbReference>
<organism evidence="8 9">
    <name type="scientific">Chironomus riparius</name>
    <dbReference type="NCBI Taxonomy" id="315576"/>
    <lineage>
        <taxon>Eukaryota</taxon>
        <taxon>Metazoa</taxon>
        <taxon>Ecdysozoa</taxon>
        <taxon>Arthropoda</taxon>
        <taxon>Hexapoda</taxon>
        <taxon>Insecta</taxon>
        <taxon>Pterygota</taxon>
        <taxon>Neoptera</taxon>
        <taxon>Endopterygota</taxon>
        <taxon>Diptera</taxon>
        <taxon>Nematocera</taxon>
        <taxon>Chironomoidea</taxon>
        <taxon>Chironomidae</taxon>
        <taxon>Chironominae</taxon>
        <taxon>Chironomus</taxon>
    </lineage>
</organism>
<dbReference type="OrthoDB" id="440673at2759"/>
<dbReference type="Pfam" id="PF06058">
    <property type="entry name" value="DCP1"/>
    <property type="match status" value="1"/>
</dbReference>
<keyword evidence="9" id="KW-1185">Reference proteome</keyword>
<dbReference type="GO" id="GO:0031087">
    <property type="term" value="P:deadenylation-independent decapping of nuclear-transcribed mRNA"/>
    <property type="evidence" value="ECO:0007669"/>
    <property type="project" value="TreeGrafter"/>
</dbReference>
<dbReference type="InterPro" id="IPR031953">
    <property type="entry name" value="mRNA_decap_C"/>
</dbReference>
<reference evidence="8" key="2">
    <citation type="submission" date="2022-10" db="EMBL/GenBank/DDBJ databases">
        <authorList>
            <consortium name="ENA_rothamsted_submissions"/>
            <consortium name="culmorum"/>
            <person name="King R."/>
        </authorList>
    </citation>
    <scope>NUCLEOTIDE SEQUENCE</scope>
</reference>
<protein>
    <recommendedName>
        <fullName evidence="7">mRNA-decapping enzyme C-terminal domain-containing protein</fullName>
    </recommendedName>
</protein>
<dbReference type="EMBL" id="OU895878">
    <property type="protein sequence ID" value="CAG9806265.1"/>
    <property type="molecule type" value="Genomic_DNA"/>
</dbReference>
<evidence type="ECO:0000256" key="1">
    <source>
        <dbReference type="ARBA" id="ARBA00004496"/>
    </source>
</evidence>
<evidence type="ECO:0000256" key="5">
    <source>
        <dbReference type="ARBA" id="ARBA00023161"/>
    </source>
</evidence>
<dbReference type="Gene3D" id="6.10.140.2030">
    <property type="match status" value="1"/>
</dbReference>
<evidence type="ECO:0000256" key="4">
    <source>
        <dbReference type="ARBA" id="ARBA00022664"/>
    </source>
</evidence>
<evidence type="ECO:0000313" key="8">
    <source>
        <dbReference type="EMBL" id="CAG9806265.1"/>
    </source>
</evidence>
<dbReference type="Pfam" id="PF16741">
    <property type="entry name" value="mRNA_decap_C"/>
    <property type="match status" value="1"/>
</dbReference>
<evidence type="ECO:0000256" key="2">
    <source>
        <dbReference type="ARBA" id="ARBA00008778"/>
    </source>
</evidence>
<dbReference type="GO" id="GO:0000184">
    <property type="term" value="P:nuclear-transcribed mRNA catabolic process, nonsense-mediated decay"/>
    <property type="evidence" value="ECO:0007669"/>
    <property type="project" value="UniProtKB-KW"/>
</dbReference>